<keyword evidence="3" id="KW-1185">Reference proteome</keyword>
<dbReference type="Gene3D" id="3.30.160.60">
    <property type="entry name" value="Classic Zinc Finger"/>
    <property type="match status" value="1"/>
</dbReference>
<organism evidence="2 3">
    <name type="scientific">Ambrosiozyma monospora</name>
    <name type="common">Yeast</name>
    <name type="synonym">Endomycopsis monosporus</name>
    <dbReference type="NCBI Taxonomy" id="43982"/>
    <lineage>
        <taxon>Eukaryota</taxon>
        <taxon>Fungi</taxon>
        <taxon>Dikarya</taxon>
        <taxon>Ascomycota</taxon>
        <taxon>Saccharomycotina</taxon>
        <taxon>Pichiomycetes</taxon>
        <taxon>Pichiales</taxon>
        <taxon>Pichiaceae</taxon>
        <taxon>Ambrosiozyma</taxon>
    </lineage>
</organism>
<proteinExistence type="predicted"/>
<evidence type="ECO:0000313" key="2">
    <source>
        <dbReference type="EMBL" id="GMG38385.1"/>
    </source>
</evidence>
<dbReference type="EMBL" id="BSXU01002551">
    <property type="protein sequence ID" value="GMG38385.1"/>
    <property type="molecule type" value="Genomic_DNA"/>
</dbReference>
<accession>A0A9W7DH89</accession>
<dbReference type="AlphaFoldDB" id="A0A9W7DH89"/>
<feature type="region of interest" description="Disordered" evidence="1">
    <location>
        <begin position="407"/>
        <end position="429"/>
    </location>
</feature>
<dbReference type="Proteomes" id="UP001165063">
    <property type="component" value="Unassembled WGS sequence"/>
</dbReference>
<feature type="compositionally biased region" description="Basic residues" evidence="1">
    <location>
        <begin position="413"/>
        <end position="429"/>
    </location>
</feature>
<feature type="region of interest" description="Disordered" evidence="1">
    <location>
        <begin position="271"/>
        <end position="307"/>
    </location>
</feature>
<evidence type="ECO:0000313" key="3">
    <source>
        <dbReference type="Proteomes" id="UP001165063"/>
    </source>
</evidence>
<feature type="compositionally biased region" description="Low complexity" evidence="1">
    <location>
        <begin position="273"/>
        <end position="283"/>
    </location>
</feature>
<gene>
    <name evidence="2" type="ORF">Amon01_000494100</name>
</gene>
<reference evidence="2" key="1">
    <citation type="submission" date="2023-04" db="EMBL/GenBank/DDBJ databases">
        <title>Ambrosiozyma monospora NBRC 1965.</title>
        <authorList>
            <person name="Ichikawa N."/>
            <person name="Sato H."/>
            <person name="Tonouchi N."/>
        </authorList>
    </citation>
    <scope>NUCLEOTIDE SEQUENCE</scope>
    <source>
        <strain evidence="2">NBRC 1965</strain>
    </source>
</reference>
<dbReference type="OrthoDB" id="3994630at2759"/>
<sequence>MSYQIGIQVNSASSSKVPLNQTTENIKQSDISILNQFQQQINGYEDDLSILTPMTWAVSDESGGNTLSDYEVDFHDVFDNNFSKESFATPSLATQAEQRFEPRKNSAPAAVGRWATSALGRADEFETPTIDIQHVNSEPASNFHFLDGYSMSPDSSASSQLSFSASSSDVGSPMQNSITSVNNSWDQFMNSLGPTTLTVPRCSNTVPKSFSNITQSYSTGNLVDNHFLGDHTSTYSHPHSHSHSHSHSHLHSHSLSSVDFSGLLPAEAYTHQNNSARSSRSNSLGVLTKKRTKSIIKKKRHSSPTIHRHESEIIEGIPQYKCPYEDCKFEGAFQSQDYLKRHIREQHKEKGKHVCSGIYNGKTWGCNKRFNRPYQLTNHWDSIKSLNECHVPDEILIAKNIDKEKRFLESQEKKKHRKPRSANKKRQSV</sequence>
<comment type="caution">
    <text evidence="2">The sequence shown here is derived from an EMBL/GenBank/DDBJ whole genome shotgun (WGS) entry which is preliminary data.</text>
</comment>
<name>A0A9W7DH89_AMBMO</name>
<evidence type="ECO:0000256" key="1">
    <source>
        <dbReference type="SAM" id="MobiDB-lite"/>
    </source>
</evidence>
<protein>
    <submittedName>
        <fullName evidence="2">Unnamed protein product</fullName>
    </submittedName>
</protein>
<feature type="compositionally biased region" description="Basic residues" evidence="1">
    <location>
        <begin position="288"/>
        <end position="302"/>
    </location>
</feature>